<dbReference type="EMBL" id="WPHG01000004">
    <property type="protein sequence ID" value="MVA98874.1"/>
    <property type="molecule type" value="Genomic_DNA"/>
</dbReference>
<sequence length="155" mass="17093">MSAYATTFSDLTATLAGCASPITVVRDGQFERAICDGERIGWFVESNVYPGEWKWSACGTSGYETSRAACIKAIERRVAEWRAHRASDEAYRAGIDAMGEPLRGLAIERDRAALRLEIERARTVRRPDDLLAAEEAYRNAVMAFDAAERAKAEAA</sequence>
<gene>
    <name evidence="1" type="ORF">GN330_16625</name>
</gene>
<accession>A0A844QJV1</accession>
<protein>
    <submittedName>
        <fullName evidence="1">Uncharacterized protein</fullName>
    </submittedName>
</protein>
<name>A0A844QJV1_9HYPH</name>
<dbReference type="AlphaFoldDB" id="A0A844QJV1"/>
<evidence type="ECO:0000313" key="1">
    <source>
        <dbReference type="EMBL" id="MVA98874.1"/>
    </source>
</evidence>
<proteinExistence type="predicted"/>
<keyword evidence="2" id="KW-1185">Reference proteome</keyword>
<dbReference type="RefSeq" id="WP_156713851.1">
    <property type="nucleotide sequence ID" value="NZ_WPHG01000004.1"/>
</dbReference>
<reference evidence="1 2" key="1">
    <citation type="submission" date="2019-12" db="EMBL/GenBank/DDBJ databases">
        <title>Nitratireductor arenosus sp. nov., Isolated from sea sand, Jeju island, South Korea.</title>
        <authorList>
            <person name="Kim W."/>
        </authorList>
    </citation>
    <scope>NUCLEOTIDE SEQUENCE [LARGE SCALE GENOMIC DNA]</scope>
    <source>
        <strain evidence="1 2">CAU 1489</strain>
    </source>
</reference>
<comment type="caution">
    <text evidence="1">The sequence shown here is derived from an EMBL/GenBank/DDBJ whole genome shotgun (WGS) entry which is preliminary data.</text>
</comment>
<organism evidence="1 2">
    <name type="scientific">Nitratireductor arenosus</name>
    <dbReference type="NCBI Taxonomy" id="2682096"/>
    <lineage>
        <taxon>Bacteria</taxon>
        <taxon>Pseudomonadati</taxon>
        <taxon>Pseudomonadota</taxon>
        <taxon>Alphaproteobacteria</taxon>
        <taxon>Hyphomicrobiales</taxon>
        <taxon>Phyllobacteriaceae</taxon>
        <taxon>Nitratireductor</taxon>
    </lineage>
</organism>
<evidence type="ECO:0000313" key="2">
    <source>
        <dbReference type="Proteomes" id="UP000463224"/>
    </source>
</evidence>
<dbReference type="Proteomes" id="UP000463224">
    <property type="component" value="Unassembled WGS sequence"/>
</dbReference>